<feature type="compositionally biased region" description="Low complexity" evidence="1">
    <location>
        <begin position="1"/>
        <end position="11"/>
    </location>
</feature>
<organism evidence="2">
    <name type="scientific">Gaeumannomyces tritici (strain R3-111a-1)</name>
    <name type="common">Wheat and barley take-all root rot fungus</name>
    <name type="synonym">Gaeumannomyces graminis var. tritici</name>
    <dbReference type="NCBI Taxonomy" id="644352"/>
    <lineage>
        <taxon>Eukaryota</taxon>
        <taxon>Fungi</taxon>
        <taxon>Dikarya</taxon>
        <taxon>Ascomycota</taxon>
        <taxon>Pezizomycotina</taxon>
        <taxon>Sordariomycetes</taxon>
        <taxon>Sordariomycetidae</taxon>
        <taxon>Magnaporthales</taxon>
        <taxon>Magnaporthaceae</taxon>
        <taxon>Gaeumannomyces</taxon>
    </lineage>
</organism>
<gene>
    <name evidence="3" type="primary">20347955</name>
    <name evidence="2" type="ORF">GGTG_07497</name>
</gene>
<evidence type="ECO:0000313" key="4">
    <source>
        <dbReference type="Proteomes" id="UP000006039"/>
    </source>
</evidence>
<dbReference type="GeneID" id="20347955"/>
<reference evidence="3" key="5">
    <citation type="submission" date="2018-04" db="UniProtKB">
        <authorList>
            <consortium name="EnsemblFungi"/>
        </authorList>
    </citation>
    <scope>IDENTIFICATION</scope>
    <source>
        <strain evidence="3">R3-111a-1</strain>
    </source>
</reference>
<dbReference type="EMBL" id="GL385398">
    <property type="protein sequence ID" value="EJT73641.1"/>
    <property type="molecule type" value="Genomic_DNA"/>
</dbReference>
<reference evidence="2" key="2">
    <citation type="submission" date="2010-07" db="EMBL/GenBank/DDBJ databases">
        <authorList>
            <consortium name="The Broad Institute Genome Sequencing Platform"/>
            <consortium name="Broad Institute Genome Sequencing Center for Infectious Disease"/>
            <person name="Ma L.-J."/>
            <person name="Dead R."/>
            <person name="Young S."/>
            <person name="Zeng Q."/>
            <person name="Koehrsen M."/>
            <person name="Alvarado L."/>
            <person name="Berlin A."/>
            <person name="Chapman S.B."/>
            <person name="Chen Z."/>
            <person name="Freedman E."/>
            <person name="Gellesch M."/>
            <person name="Goldberg J."/>
            <person name="Griggs A."/>
            <person name="Gujja S."/>
            <person name="Heilman E.R."/>
            <person name="Heiman D."/>
            <person name="Hepburn T."/>
            <person name="Howarth C."/>
            <person name="Jen D."/>
            <person name="Larson L."/>
            <person name="Mehta T."/>
            <person name="Neiman D."/>
            <person name="Pearson M."/>
            <person name="Roberts A."/>
            <person name="Saif S."/>
            <person name="Shea T."/>
            <person name="Shenoy N."/>
            <person name="Sisk P."/>
            <person name="Stolte C."/>
            <person name="Sykes S."/>
            <person name="Walk T."/>
            <person name="White J."/>
            <person name="Yandava C."/>
            <person name="Haas B."/>
            <person name="Nusbaum C."/>
            <person name="Birren B."/>
        </authorList>
    </citation>
    <scope>NUCLEOTIDE SEQUENCE</scope>
    <source>
        <strain evidence="2">R3-111a-1</strain>
    </source>
</reference>
<feature type="region of interest" description="Disordered" evidence="1">
    <location>
        <begin position="1"/>
        <end position="22"/>
    </location>
</feature>
<evidence type="ECO:0000313" key="3">
    <source>
        <dbReference type="EnsemblFungi" id="EJT73641"/>
    </source>
</evidence>
<feature type="compositionally biased region" description="Pro residues" evidence="1">
    <location>
        <begin position="12"/>
        <end position="22"/>
    </location>
</feature>
<reference evidence="2" key="3">
    <citation type="submission" date="2010-09" db="EMBL/GenBank/DDBJ databases">
        <title>Annotation of Gaeumannomyces graminis var. tritici R3-111a-1.</title>
        <authorList>
            <consortium name="The Broad Institute Genome Sequencing Platform"/>
            <person name="Ma L.-J."/>
            <person name="Dead R."/>
            <person name="Young S.K."/>
            <person name="Zeng Q."/>
            <person name="Gargeya S."/>
            <person name="Fitzgerald M."/>
            <person name="Haas B."/>
            <person name="Abouelleil A."/>
            <person name="Alvarado L."/>
            <person name="Arachchi H.M."/>
            <person name="Berlin A."/>
            <person name="Brown A."/>
            <person name="Chapman S.B."/>
            <person name="Chen Z."/>
            <person name="Dunbar C."/>
            <person name="Freedman E."/>
            <person name="Gearin G."/>
            <person name="Gellesch M."/>
            <person name="Goldberg J."/>
            <person name="Griggs A."/>
            <person name="Gujja S."/>
            <person name="Heiman D."/>
            <person name="Howarth C."/>
            <person name="Larson L."/>
            <person name="Lui A."/>
            <person name="MacDonald P.J.P."/>
            <person name="Mehta T."/>
            <person name="Montmayeur A."/>
            <person name="Murphy C."/>
            <person name="Neiman D."/>
            <person name="Pearson M."/>
            <person name="Priest M."/>
            <person name="Roberts A."/>
            <person name="Saif S."/>
            <person name="Shea T."/>
            <person name="Shenoy N."/>
            <person name="Sisk P."/>
            <person name="Stolte C."/>
            <person name="Sykes S."/>
            <person name="Yandava C."/>
            <person name="Wortman J."/>
            <person name="Nusbaum C."/>
            <person name="Birren B."/>
        </authorList>
    </citation>
    <scope>NUCLEOTIDE SEQUENCE</scope>
    <source>
        <strain evidence="2">R3-111a-1</strain>
    </source>
</reference>
<dbReference type="Proteomes" id="UP000006039">
    <property type="component" value="Unassembled WGS sequence"/>
</dbReference>
<dbReference type="HOGENOM" id="CLU_1272368_0_0_1"/>
<dbReference type="RefSeq" id="XP_009223585.1">
    <property type="nucleotide sequence ID" value="XM_009225321.1"/>
</dbReference>
<name>J3P1U9_GAET3</name>
<protein>
    <submittedName>
        <fullName evidence="2 3">Uncharacterized protein</fullName>
    </submittedName>
</protein>
<sequence length="217" mass="23357">MRTIPSSSLPDDPAPSSEPLPPNVIPLLSGEISCGCTTPFAHPVANSQSTKTATRSGVRRLRSSRPANYPDKLVWWVFLSPRANAGNPVRICTRNMSKAADHIISAAAILQPTFCCQPFALDLPASSTSLPLGPAHLQTSAWCSGRSDYSHRRAPRLAAYPRRLEIEPSTTLSTCWPLCGSGGGRQADRRPGHGTWLREAATLSQPRRGLPASGPYH</sequence>
<keyword evidence="4" id="KW-1185">Reference proteome</keyword>
<dbReference type="EnsemblFungi" id="EJT73641">
    <property type="protein sequence ID" value="EJT73641"/>
    <property type="gene ID" value="GGTG_07497"/>
</dbReference>
<evidence type="ECO:0000256" key="1">
    <source>
        <dbReference type="SAM" id="MobiDB-lite"/>
    </source>
</evidence>
<reference evidence="3" key="4">
    <citation type="journal article" date="2015" name="G3 (Bethesda)">
        <title>Genome sequences of three phytopathogenic species of the Magnaporthaceae family of fungi.</title>
        <authorList>
            <person name="Okagaki L.H."/>
            <person name="Nunes C.C."/>
            <person name="Sailsbery J."/>
            <person name="Clay B."/>
            <person name="Brown D."/>
            <person name="John T."/>
            <person name="Oh Y."/>
            <person name="Young N."/>
            <person name="Fitzgerald M."/>
            <person name="Haas B.J."/>
            <person name="Zeng Q."/>
            <person name="Young S."/>
            <person name="Adiconis X."/>
            <person name="Fan L."/>
            <person name="Levin J.Z."/>
            <person name="Mitchell T.K."/>
            <person name="Okubara P.A."/>
            <person name="Farman M.L."/>
            <person name="Kohn L.M."/>
            <person name="Birren B."/>
            <person name="Ma L.-J."/>
            <person name="Dean R.A."/>
        </authorList>
    </citation>
    <scope>NUCLEOTIDE SEQUENCE</scope>
    <source>
        <strain evidence="3">R3-111a-1</strain>
    </source>
</reference>
<accession>J3P1U9</accession>
<proteinExistence type="predicted"/>
<dbReference type="AlphaFoldDB" id="J3P1U9"/>
<reference evidence="4" key="1">
    <citation type="submission" date="2010-07" db="EMBL/GenBank/DDBJ databases">
        <title>The genome sequence of Gaeumannomyces graminis var. tritici strain R3-111a-1.</title>
        <authorList>
            <consortium name="The Broad Institute Genome Sequencing Platform"/>
            <person name="Ma L.-J."/>
            <person name="Dead R."/>
            <person name="Young S."/>
            <person name="Zeng Q."/>
            <person name="Koehrsen M."/>
            <person name="Alvarado L."/>
            <person name="Berlin A."/>
            <person name="Chapman S.B."/>
            <person name="Chen Z."/>
            <person name="Freedman E."/>
            <person name="Gellesch M."/>
            <person name="Goldberg J."/>
            <person name="Griggs A."/>
            <person name="Gujja S."/>
            <person name="Heilman E.R."/>
            <person name="Heiman D."/>
            <person name="Hepburn T."/>
            <person name="Howarth C."/>
            <person name="Jen D."/>
            <person name="Larson L."/>
            <person name="Mehta T."/>
            <person name="Neiman D."/>
            <person name="Pearson M."/>
            <person name="Roberts A."/>
            <person name="Saif S."/>
            <person name="Shea T."/>
            <person name="Shenoy N."/>
            <person name="Sisk P."/>
            <person name="Stolte C."/>
            <person name="Sykes S."/>
            <person name="Walk T."/>
            <person name="White J."/>
            <person name="Yandava C."/>
            <person name="Haas B."/>
            <person name="Nusbaum C."/>
            <person name="Birren B."/>
        </authorList>
    </citation>
    <scope>NUCLEOTIDE SEQUENCE [LARGE SCALE GENOMIC DNA]</scope>
    <source>
        <strain evidence="4">R3-111a-1</strain>
    </source>
</reference>
<evidence type="ECO:0000313" key="2">
    <source>
        <dbReference type="EMBL" id="EJT73641.1"/>
    </source>
</evidence>
<dbReference type="VEuPathDB" id="FungiDB:GGTG_07497"/>